<evidence type="ECO:0008006" key="4">
    <source>
        <dbReference type="Google" id="ProtNLM"/>
    </source>
</evidence>
<feature type="chain" id="PRO_5046266329" description="DUF4252 domain-containing protein" evidence="1">
    <location>
        <begin position="22"/>
        <end position="151"/>
    </location>
</feature>
<keyword evidence="1" id="KW-0732">Signal</keyword>
<gene>
    <name evidence="2" type="ORF">GCM10008119_33080</name>
</gene>
<name>A0ABQ2BNJ1_9SPHI</name>
<sequence>MKKTLIICFAFLAIGITSVNAQGILDKIDRSLNKADRATNTADRTNNTAGKIGSLFGKKKTASASTSDAKTIIKLSGVTFASLKTINDNVQGSKGVESTKMKFSSTGSTITVQHSGTTENLLKSLQKTAPSTFTEKNIEGLDDGEISVKIK</sequence>
<proteinExistence type="predicted"/>
<evidence type="ECO:0000313" key="2">
    <source>
        <dbReference type="EMBL" id="GGI28525.1"/>
    </source>
</evidence>
<dbReference type="RefSeq" id="WP_188416570.1">
    <property type="nucleotide sequence ID" value="NZ_BMDJ01000011.1"/>
</dbReference>
<evidence type="ECO:0000313" key="3">
    <source>
        <dbReference type="Proteomes" id="UP000645390"/>
    </source>
</evidence>
<dbReference type="EMBL" id="BMDJ01000011">
    <property type="protein sequence ID" value="GGI28525.1"/>
    <property type="molecule type" value="Genomic_DNA"/>
</dbReference>
<dbReference type="Proteomes" id="UP000645390">
    <property type="component" value="Unassembled WGS sequence"/>
</dbReference>
<keyword evidence="3" id="KW-1185">Reference proteome</keyword>
<accession>A0ABQ2BNJ1</accession>
<feature type="signal peptide" evidence="1">
    <location>
        <begin position="1"/>
        <end position="21"/>
    </location>
</feature>
<organism evidence="2 3">
    <name type="scientific">Pedobacter mendelii</name>
    <dbReference type="NCBI Taxonomy" id="1908240"/>
    <lineage>
        <taxon>Bacteria</taxon>
        <taxon>Pseudomonadati</taxon>
        <taxon>Bacteroidota</taxon>
        <taxon>Sphingobacteriia</taxon>
        <taxon>Sphingobacteriales</taxon>
        <taxon>Sphingobacteriaceae</taxon>
        <taxon>Pedobacter</taxon>
    </lineage>
</organism>
<evidence type="ECO:0000256" key="1">
    <source>
        <dbReference type="SAM" id="SignalP"/>
    </source>
</evidence>
<protein>
    <recommendedName>
        <fullName evidence="4">DUF4252 domain-containing protein</fullName>
    </recommendedName>
</protein>
<reference evidence="3" key="1">
    <citation type="journal article" date="2019" name="Int. J. Syst. Evol. Microbiol.">
        <title>The Global Catalogue of Microorganisms (GCM) 10K type strain sequencing project: providing services to taxonomists for standard genome sequencing and annotation.</title>
        <authorList>
            <consortium name="The Broad Institute Genomics Platform"/>
            <consortium name="The Broad Institute Genome Sequencing Center for Infectious Disease"/>
            <person name="Wu L."/>
            <person name="Ma J."/>
        </authorList>
    </citation>
    <scope>NUCLEOTIDE SEQUENCE [LARGE SCALE GENOMIC DNA]</scope>
    <source>
        <strain evidence="3">CCM 8939</strain>
    </source>
</reference>
<comment type="caution">
    <text evidence="2">The sequence shown here is derived from an EMBL/GenBank/DDBJ whole genome shotgun (WGS) entry which is preliminary data.</text>
</comment>